<proteinExistence type="predicted"/>
<dbReference type="AlphaFoldDB" id="A0A367LPE5"/>
<evidence type="ECO:0000313" key="7">
    <source>
        <dbReference type="Proteomes" id="UP000253664"/>
    </source>
</evidence>
<name>A0A367LPE5_9HYPO</name>
<protein>
    <submittedName>
        <fullName evidence="6">Uncharacterized protein</fullName>
    </submittedName>
</protein>
<accession>A0A367LPE5</accession>
<dbReference type="OrthoDB" id="4917606at2759"/>
<keyword evidence="3 5" id="KW-1133">Transmembrane helix</keyword>
<evidence type="ECO:0000256" key="5">
    <source>
        <dbReference type="SAM" id="Phobius"/>
    </source>
</evidence>
<sequence>MLPDDNKPLFQPLLIYIRLIHLRKKRGEGYEKIGVKSSQLEWQTVDRQLECVQSSSLVDMNAYRLSPVGIRYTYTRCRILILLILTLSFLYKLVSTAIYRFSRPAAQMPITLMREIDLFVCFSWRDWINAVVSTWLFSLGALKDVSSMKDKALNNLGVLIWVTCCMYSFNLFSQSFSLDEDLINKPDRPIPSGKISAEEALIRSAAIWLFLFAVAVTHPQVMTETIVWFLLTYLLGATKPGGHWFGKNTVAMSFGAWAFFSAARKLMAPARAESTRHAVILSIWAGLTAHIQDFRDQRGDRKVGRKTLPLSYGDGPARLIVASLLLPAAYAIAYELDLARNAPLLLGGAHAWLSYRVLACRGVDSDTSTYTVSGRMGILTLISSLVSLGIVSVSNPVEARIKGGAILGYHSLWNISTAVQSITYQSHIDHPVSLFPGSAETINITIRASRNGVMLAQFDWAYLSTSVQTWNPFEDITSLTSHDSTKLPSTYTSRHIDLYSKNISPKMVRSVILLLGLPMLAYCATIPNGTETSSHVKRGGECRTYQDCPPCGFYQRCCLPVLGGGFCQCGTSGRENQCNKHIYVLYQCPHRRTLINLGF</sequence>
<dbReference type="InterPro" id="IPR000537">
    <property type="entry name" value="UbiA_prenyltransferase"/>
</dbReference>
<keyword evidence="7" id="KW-1185">Reference proteome</keyword>
<dbReference type="Proteomes" id="UP000253664">
    <property type="component" value="Unassembled WGS sequence"/>
</dbReference>
<evidence type="ECO:0000313" key="6">
    <source>
        <dbReference type="EMBL" id="RCI16261.1"/>
    </source>
</evidence>
<dbReference type="EMBL" id="LKCN02000001">
    <property type="protein sequence ID" value="RCI16261.1"/>
    <property type="molecule type" value="Genomic_DNA"/>
</dbReference>
<evidence type="ECO:0000256" key="2">
    <source>
        <dbReference type="ARBA" id="ARBA00022692"/>
    </source>
</evidence>
<dbReference type="Pfam" id="PF01040">
    <property type="entry name" value="UbiA"/>
    <property type="match status" value="1"/>
</dbReference>
<organism evidence="6 7">
    <name type="scientific">Ophiocordyceps polyrhachis-furcata BCC 54312</name>
    <dbReference type="NCBI Taxonomy" id="1330021"/>
    <lineage>
        <taxon>Eukaryota</taxon>
        <taxon>Fungi</taxon>
        <taxon>Dikarya</taxon>
        <taxon>Ascomycota</taxon>
        <taxon>Pezizomycotina</taxon>
        <taxon>Sordariomycetes</taxon>
        <taxon>Hypocreomycetidae</taxon>
        <taxon>Hypocreales</taxon>
        <taxon>Ophiocordycipitaceae</taxon>
        <taxon>Ophiocordyceps</taxon>
    </lineage>
</organism>
<reference evidence="6 7" key="1">
    <citation type="journal article" date="2015" name="BMC Genomics">
        <title>Insights from the genome of Ophiocordyceps polyrhachis-furcata to pathogenicity and host specificity in insect fungi.</title>
        <authorList>
            <person name="Wichadakul D."/>
            <person name="Kobmoo N."/>
            <person name="Ingsriswang S."/>
            <person name="Tangphatsornruang S."/>
            <person name="Chantasingh D."/>
            <person name="Luangsa-ard J.J."/>
            <person name="Eurwilaichitr L."/>
        </authorList>
    </citation>
    <scope>NUCLEOTIDE SEQUENCE [LARGE SCALE GENOMIC DNA]</scope>
    <source>
        <strain evidence="6 7">BCC 54312</strain>
    </source>
</reference>
<dbReference type="PANTHER" id="PTHR42723">
    <property type="entry name" value="CHLOROPHYLL SYNTHASE"/>
    <property type="match status" value="1"/>
</dbReference>
<evidence type="ECO:0000256" key="1">
    <source>
        <dbReference type="ARBA" id="ARBA00004141"/>
    </source>
</evidence>
<comment type="caution">
    <text evidence="6">The sequence shown here is derived from an EMBL/GenBank/DDBJ whole genome shotgun (WGS) entry which is preliminary data.</text>
</comment>
<gene>
    <name evidence="6" type="ORF">L249_3180</name>
</gene>
<dbReference type="InterPro" id="IPR050475">
    <property type="entry name" value="Prenyltransferase_related"/>
</dbReference>
<dbReference type="InterPro" id="IPR044878">
    <property type="entry name" value="UbiA_sf"/>
</dbReference>
<dbReference type="GO" id="GO:0016020">
    <property type="term" value="C:membrane"/>
    <property type="evidence" value="ECO:0007669"/>
    <property type="project" value="UniProtKB-SubCell"/>
</dbReference>
<comment type="subcellular location">
    <subcellularLocation>
        <location evidence="1">Membrane</location>
        <topology evidence="1">Multi-pass membrane protein</topology>
    </subcellularLocation>
</comment>
<keyword evidence="2 5" id="KW-0812">Transmembrane</keyword>
<dbReference type="PANTHER" id="PTHR42723:SF1">
    <property type="entry name" value="CHLOROPHYLL SYNTHASE, CHLOROPLASTIC"/>
    <property type="match status" value="1"/>
</dbReference>
<evidence type="ECO:0000256" key="4">
    <source>
        <dbReference type="ARBA" id="ARBA00023136"/>
    </source>
</evidence>
<dbReference type="GO" id="GO:0016765">
    <property type="term" value="F:transferase activity, transferring alkyl or aryl (other than methyl) groups"/>
    <property type="evidence" value="ECO:0007669"/>
    <property type="project" value="InterPro"/>
</dbReference>
<dbReference type="Gene3D" id="1.10.357.140">
    <property type="entry name" value="UbiA prenyltransferase"/>
    <property type="match status" value="1"/>
</dbReference>
<keyword evidence="4 5" id="KW-0472">Membrane</keyword>
<evidence type="ECO:0000256" key="3">
    <source>
        <dbReference type="ARBA" id="ARBA00022989"/>
    </source>
</evidence>
<dbReference type="STRING" id="1330021.A0A367LPE5"/>
<feature type="transmembrane region" description="Helical" evidence="5">
    <location>
        <begin position="79"/>
        <end position="102"/>
    </location>
</feature>